<evidence type="ECO:0000256" key="1">
    <source>
        <dbReference type="ARBA" id="ARBA00004377"/>
    </source>
</evidence>
<dbReference type="PANTHER" id="PTHR38779:SF2">
    <property type="entry name" value="TYPE II SECRETION SYSTEM PROTEIN I-RELATED"/>
    <property type="match status" value="1"/>
</dbReference>
<sequence>MRTEAHGSMDDRSDPNGFTLIEIMVALVVFSLAVLALLRLESGTIRGVSIIDDTAAANLVAHNVAEDAVTSARPPALGAQTGREVNGGRGWAWTRTVSPTGNARVLRVDVAVSDARGRVVARATLVRPPYVGVVT</sequence>
<dbReference type="GO" id="GO:0015628">
    <property type="term" value="P:protein secretion by the type II secretion system"/>
    <property type="evidence" value="ECO:0007669"/>
    <property type="project" value="UniProtKB-UniRule"/>
</dbReference>
<proteinExistence type="inferred from homology"/>
<feature type="transmembrane region" description="Helical" evidence="9">
    <location>
        <begin position="20"/>
        <end position="38"/>
    </location>
</feature>
<keyword evidence="6 9" id="KW-0812">Transmembrane</keyword>
<dbReference type="InterPro" id="IPR010052">
    <property type="entry name" value="T2SS_protein-GspI"/>
</dbReference>
<dbReference type="InterPro" id="IPR045584">
    <property type="entry name" value="Pilin-like"/>
</dbReference>
<comment type="similarity">
    <text evidence="2 9">Belongs to the GSP I family.</text>
</comment>
<feature type="domain" description="Type II secretion system protein GspI C-terminal" evidence="10">
    <location>
        <begin position="52"/>
        <end position="123"/>
    </location>
</feature>
<evidence type="ECO:0000259" key="10">
    <source>
        <dbReference type="Pfam" id="PF02501"/>
    </source>
</evidence>
<dbReference type="NCBIfam" id="TIGR02532">
    <property type="entry name" value="IV_pilin_GFxxxE"/>
    <property type="match status" value="1"/>
</dbReference>
<evidence type="ECO:0000256" key="9">
    <source>
        <dbReference type="RuleBase" id="RU368030"/>
    </source>
</evidence>
<keyword evidence="12" id="KW-1185">Reference proteome</keyword>
<keyword evidence="7 9" id="KW-1133">Transmembrane helix</keyword>
<comment type="subcellular location">
    <subcellularLocation>
        <location evidence="1 9">Cell inner membrane</location>
        <topology evidence="1 9">Single-pass membrane protein</topology>
    </subcellularLocation>
</comment>
<name>A0A1H7YAX3_9SPHN</name>
<evidence type="ECO:0000256" key="7">
    <source>
        <dbReference type="ARBA" id="ARBA00022989"/>
    </source>
</evidence>
<evidence type="ECO:0000256" key="5">
    <source>
        <dbReference type="ARBA" id="ARBA00022519"/>
    </source>
</evidence>
<organism evidence="11 12">
    <name type="scientific">Sphingomonas gellani</name>
    <dbReference type="NCBI Taxonomy" id="1166340"/>
    <lineage>
        <taxon>Bacteria</taxon>
        <taxon>Pseudomonadati</taxon>
        <taxon>Pseudomonadota</taxon>
        <taxon>Alphaproteobacteria</taxon>
        <taxon>Sphingomonadales</taxon>
        <taxon>Sphingomonadaceae</taxon>
        <taxon>Sphingomonas</taxon>
    </lineage>
</organism>
<evidence type="ECO:0000256" key="8">
    <source>
        <dbReference type="ARBA" id="ARBA00023136"/>
    </source>
</evidence>
<dbReference type="InterPro" id="IPR012902">
    <property type="entry name" value="N_methyl_site"/>
</dbReference>
<protein>
    <recommendedName>
        <fullName evidence="9">Type II secretion system protein I</fullName>
        <shortName evidence="9">T2SS minor pseudopilin I</shortName>
    </recommendedName>
</protein>
<dbReference type="Pfam" id="PF07963">
    <property type="entry name" value="N_methyl"/>
    <property type="match status" value="1"/>
</dbReference>
<dbReference type="Pfam" id="PF02501">
    <property type="entry name" value="T2SSI"/>
    <property type="match status" value="1"/>
</dbReference>
<comment type="PTM">
    <text evidence="9">Cleaved by prepilin peptidase.</text>
</comment>
<dbReference type="Gene3D" id="3.30.1300.30">
    <property type="entry name" value="GSPII I/J protein-like"/>
    <property type="match status" value="1"/>
</dbReference>
<evidence type="ECO:0000256" key="6">
    <source>
        <dbReference type="ARBA" id="ARBA00022692"/>
    </source>
</evidence>
<comment type="subunit">
    <text evidence="9">Type II secretion is composed of four main components: the outer membrane complex, the inner membrane complex, the cytoplasmic secretion ATPase and the periplasm-spanning pseudopilus.</text>
</comment>
<evidence type="ECO:0000256" key="2">
    <source>
        <dbReference type="ARBA" id="ARBA00008358"/>
    </source>
</evidence>
<reference evidence="12" key="1">
    <citation type="submission" date="2016-10" db="EMBL/GenBank/DDBJ databases">
        <authorList>
            <person name="Varghese N."/>
            <person name="Submissions S."/>
        </authorList>
    </citation>
    <scope>NUCLEOTIDE SEQUENCE [LARGE SCALE GENOMIC DNA]</scope>
    <source>
        <strain evidence="12">S6-262</strain>
    </source>
</reference>
<dbReference type="Proteomes" id="UP000199206">
    <property type="component" value="Unassembled WGS sequence"/>
</dbReference>
<dbReference type="EMBL" id="FOCF01000001">
    <property type="protein sequence ID" value="SEM42468.1"/>
    <property type="molecule type" value="Genomic_DNA"/>
</dbReference>
<dbReference type="PANTHER" id="PTHR38779">
    <property type="entry name" value="TYPE II SECRETION SYSTEM PROTEIN I-RELATED"/>
    <property type="match status" value="1"/>
</dbReference>
<dbReference type="GO" id="GO:0005886">
    <property type="term" value="C:plasma membrane"/>
    <property type="evidence" value="ECO:0007669"/>
    <property type="project" value="UniProtKB-SubCell"/>
</dbReference>
<evidence type="ECO:0000256" key="3">
    <source>
        <dbReference type="ARBA" id="ARBA00022475"/>
    </source>
</evidence>
<evidence type="ECO:0000256" key="4">
    <source>
        <dbReference type="ARBA" id="ARBA00022481"/>
    </source>
</evidence>
<comment type="function">
    <text evidence="9">Component of the type II secretion system required for the energy-dependent secretion of extracellular factors such as proteases and toxins from the periplasm.</text>
</comment>
<accession>A0A1H7YAX3</accession>
<dbReference type="AlphaFoldDB" id="A0A1H7YAX3"/>
<dbReference type="InterPro" id="IPR003413">
    <property type="entry name" value="T2SS_GspI_C"/>
</dbReference>
<dbReference type="SUPFAM" id="SSF54523">
    <property type="entry name" value="Pili subunits"/>
    <property type="match status" value="1"/>
</dbReference>
<evidence type="ECO:0000313" key="11">
    <source>
        <dbReference type="EMBL" id="SEM42468.1"/>
    </source>
</evidence>
<keyword evidence="5 9" id="KW-0997">Cell inner membrane</keyword>
<keyword evidence="4 9" id="KW-0488">Methylation</keyword>
<gene>
    <name evidence="11" type="ORF">SAMN05192583_0152</name>
</gene>
<dbReference type="GO" id="GO:0015627">
    <property type="term" value="C:type II protein secretion system complex"/>
    <property type="evidence" value="ECO:0007669"/>
    <property type="project" value="UniProtKB-UniRule"/>
</dbReference>
<evidence type="ECO:0000313" key="12">
    <source>
        <dbReference type="Proteomes" id="UP000199206"/>
    </source>
</evidence>
<dbReference type="NCBIfam" id="TIGR01707">
    <property type="entry name" value="gspI"/>
    <property type="match status" value="1"/>
</dbReference>
<keyword evidence="8 9" id="KW-0472">Membrane</keyword>
<dbReference type="STRING" id="1166340.SAMN05192583_0152"/>
<keyword evidence="3" id="KW-1003">Cell membrane</keyword>